<dbReference type="Ensembl" id="ENSMMUT00000100033.1">
    <property type="protein sequence ID" value="ENSMMUP00000072754.1"/>
    <property type="gene ID" value="ENSMMUG00000051967.1"/>
</dbReference>
<dbReference type="PANTHER" id="PTHR46254:SF12">
    <property type="entry name" value="RNA BINDING MOTIF SINGLE STRANDED INTERACTING PROTEIN 2"/>
    <property type="match status" value="1"/>
</dbReference>
<dbReference type="AlphaFoldDB" id="A0A5F8A762"/>
<reference evidence="2" key="3">
    <citation type="submission" date="2025-08" db="UniProtKB">
        <authorList>
            <consortium name="Ensembl"/>
        </authorList>
    </citation>
    <scope>IDENTIFICATION</scope>
    <source>
        <strain evidence="2">17573</strain>
    </source>
</reference>
<feature type="chain" id="PRO_5023906335" evidence="1">
    <location>
        <begin position="23"/>
        <end position="137"/>
    </location>
</feature>
<dbReference type="VEuPathDB" id="HostDB:ENSMMUG00000051967"/>
<evidence type="ECO:0000313" key="2">
    <source>
        <dbReference type="Ensembl" id="ENSMMUP00000072754.1"/>
    </source>
</evidence>
<reference evidence="2" key="2">
    <citation type="submission" date="2019-01" db="EMBL/GenBank/DDBJ databases">
        <authorList>
            <person name="Graves T."/>
            <person name="Eichler E.E."/>
            <person name="Wilson R.K."/>
        </authorList>
    </citation>
    <scope>NUCLEOTIDE SEQUENCE [LARGE SCALE GENOMIC DNA]</scope>
    <source>
        <strain evidence="2">17573</strain>
    </source>
</reference>
<evidence type="ECO:0000256" key="1">
    <source>
        <dbReference type="SAM" id="SignalP"/>
    </source>
</evidence>
<dbReference type="PANTHER" id="PTHR46254">
    <property type="entry name" value="PROTEIN GVQW1-RELATED"/>
    <property type="match status" value="1"/>
</dbReference>
<protein>
    <submittedName>
        <fullName evidence="2">Uncharacterized protein</fullName>
    </submittedName>
</protein>
<reference evidence="3" key="1">
    <citation type="journal article" date="2007" name="Science">
        <title>Evolutionary and biomedical insights from the rhesus macaque genome.</title>
        <authorList>
            <person name="Gibbs R.A."/>
            <person name="Rogers J."/>
            <person name="Katze M.G."/>
            <person name="Bumgarner R."/>
            <person name="Weinstock G.M."/>
            <person name="Mardis E.R."/>
            <person name="Remington K.A."/>
            <person name="Strausberg R.L."/>
            <person name="Venter J.C."/>
            <person name="Wilson R.K."/>
            <person name="Batzer M.A."/>
            <person name="Bustamante C.D."/>
            <person name="Eichler E.E."/>
            <person name="Hahn M.W."/>
            <person name="Hardison R.C."/>
            <person name="Makova K.D."/>
            <person name="Miller W."/>
            <person name="Milosavljevic A."/>
            <person name="Palermo R.E."/>
            <person name="Siepel A."/>
            <person name="Sikela J.M."/>
            <person name="Attaway T."/>
            <person name="Bell S."/>
            <person name="Bernard K.E."/>
            <person name="Buhay C.J."/>
            <person name="Chandrabose M.N."/>
            <person name="Dao M."/>
            <person name="Davis C."/>
            <person name="Delehaunty K.D."/>
            <person name="Ding Y."/>
            <person name="Dinh H.H."/>
            <person name="Dugan-Rocha S."/>
            <person name="Fulton L.A."/>
            <person name="Gabisi R.A."/>
            <person name="Garner T.T."/>
            <person name="Godfrey J."/>
            <person name="Hawes A.C."/>
            <person name="Hernandez J."/>
            <person name="Hines S."/>
            <person name="Holder M."/>
            <person name="Hume J."/>
            <person name="Jhangiani S.N."/>
            <person name="Joshi V."/>
            <person name="Khan Z.M."/>
            <person name="Kirkness E.F."/>
            <person name="Cree A."/>
            <person name="Fowler R.G."/>
            <person name="Lee S."/>
            <person name="Lewis L.R."/>
            <person name="Li Z."/>
            <person name="Liu Y.-S."/>
            <person name="Moore S.M."/>
            <person name="Muzny D."/>
            <person name="Nazareth L.V."/>
            <person name="Ngo D.N."/>
            <person name="Okwuonu G.O."/>
            <person name="Pai G."/>
            <person name="Parker D."/>
            <person name="Paul H.A."/>
            <person name="Pfannkoch C."/>
            <person name="Pohl C.S."/>
            <person name="Rogers Y.-H.C."/>
            <person name="Ruiz S.J."/>
            <person name="Sabo A."/>
            <person name="Santibanez J."/>
            <person name="Schneider B.W."/>
            <person name="Smith S.M."/>
            <person name="Sodergren E."/>
            <person name="Svatek A.F."/>
            <person name="Utterback T.R."/>
            <person name="Vattathil S."/>
            <person name="Warren W."/>
            <person name="White C.S."/>
            <person name="Chinwalla A.T."/>
            <person name="Feng Y."/>
            <person name="Halpern A.L."/>
            <person name="Hillier L.W."/>
            <person name="Huang X."/>
            <person name="Minx P."/>
            <person name="Nelson J.O."/>
            <person name="Pepin K.H."/>
            <person name="Qin X."/>
            <person name="Sutton G.G."/>
            <person name="Venter E."/>
            <person name="Walenz B.P."/>
            <person name="Wallis J.W."/>
            <person name="Worley K.C."/>
            <person name="Yang S.-P."/>
            <person name="Jones S.M."/>
            <person name="Marra M.A."/>
            <person name="Rocchi M."/>
            <person name="Schein J.E."/>
            <person name="Baertsch R."/>
            <person name="Clarke L."/>
            <person name="Csuros M."/>
            <person name="Glasscock J."/>
            <person name="Harris R.A."/>
            <person name="Havlak P."/>
            <person name="Jackson A.R."/>
            <person name="Jiang H."/>
            <person name="Liu Y."/>
            <person name="Messina D.N."/>
            <person name="Shen Y."/>
            <person name="Song H.X.-Z."/>
            <person name="Wylie T."/>
            <person name="Zhang L."/>
            <person name="Birney E."/>
            <person name="Han K."/>
            <person name="Konkel M.K."/>
            <person name="Lee J."/>
            <person name="Smit A.F.A."/>
            <person name="Ullmer B."/>
            <person name="Wang H."/>
            <person name="Xing J."/>
            <person name="Burhans R."/>
            <person name="Cheng Z."/>
            <person name="Karro J.E."/>
            <person name="Ma J."/>
            <person name="Raney B."/>
            <person name="She X."/>
            <person name="Cox M.J."/>
            <person name="Demuth J.P."/>
            <person name="Dumas L.J."/>
            <person name="Han S.-G."/>
            <person name="Hopkins J."/>
            <person name="Karimpour-Fard A."/>
            <person name="Kim Y.H."/>
            <person name="Pollack J.R."/>
            <person name="Vinar T."/>
            <person name="Addo-Quaye C."/>
            <person name="Degenhardt J."/>
            <person name="Denby A."/>
            <person name="Hubisz M.J."/>
            <person name="Indap A."/>
            <person name="Kosiol C."/>
            <person name="Lahn B.T."/>
            <person name="Lawson H.A."/>
            <person name="Marklein A."/>
            <person name="Nielsen R."/>
            <person name="Vallender E.J."/>
            <person name="Clark A.G."/>
            <person name="Ferguson B."/>
            <person name="Hernandez R.D."/>
            <person name="Hirani K."/>
            <person name="Kehrer-Sawatzki H."/>
            <person name="Kolb J."/>
            <person name="Patil S."/>
            <person name="Pu L.-L."/>
            <person name="Ren Y."/>
            <person name="Smith D.G."/>
            <person name="Wheeler D.A."/>
            <person name="Schenck I."/>
            <person name="Ball E.V."/>
            <person name="Chen R."/>
            <person name="Cooper D.N."/>
            <person name="Giardine B."/>
            <person name="Hsu F."/>
            <person name="Kent W.J."/>
            <person name="Lesk A."/>
            <person name="Nelson D.L."/>
            <person name="O'brien W.E."/>
            <person name="Pruefer K."/>
            <person name="Stenson P.D."/>
            <person name="Wallace J.C."/>
            <person name="Ke H."/>
            <person name="Liu X.-M."/>
            <person name="Wang P."/>
            <person name="Xiang A.P."/>
            <person name="Yang F."/>
            <person name="Barber G.P."/>
            <person name="Haussler D."/>
            <person name="Karolchik D."/>
            <person name="Kern A.D."/>
            <person name="Kuhn R.M."/>
            <person name="Smith K.E."/>
            <person name="Zwieg A.S."/>
        </authorList>
    </citation>
    <scope>NUCLEOTIDE SEQUENCE [LARGE SCALE GENOMIC DNA]</scope>
    <source>
        <strain evidence="3">17573</strain>
    </source>
</reference>
<feature type="signal peptide" evidence="1">
    <location>
        <begin position="1"/>
        <end position="22"/>
    </location>
</feature>
<keyword evidence="1" id="KW-0732">Signal</keyword>
<keyword evidence="3" id="KW-1185">Reference proteome</keyword>
<proteinExistence type="predicted"/>
<dbReference type="Proteomes" id="UP000006718">
    <property type="component" value="Chromosome 8"/>
</dbReference>
<reference evidence="2" key="4">
    <citation type="submission" date="2025-09" db="UniProtKB">
        <authorList>
            <consortium name="Ensembl"/>
        </authorList>
    </citation>
    <scope>IDENTIFICATION</scope>
    <source>
        <strain evidence="2">17573</strain>
    </source>
</reference>
<evidence type="ECO:0000313" key="3">
    <source>
        <dbReference type="Proteomes" id="UP000006718"/>
    </source>
</evidence>
<dbReference type="GeneTree" id="ENSGT00940000161627"/>
<organism evidence="2 3">
    <name type="scientific">Macaca mulatta</name>
    <name type="common">Rhesus macaque</name>
    <dbReference type="NCBI Taxonomy" id="9544"/>
    <lineage>
        <taxon>Eukaryota</taxon>
        <taxon>Metazoa</taxon>
        <taxon>Chordata</taxon>
        <taxon>Craniata</taxon>
        <taxon>Vertebrata</taxon>
        <taxon>Euteleostomi</taxon>
        <taxon>Mammalia</taxon>
        <taxon>Eutheria</taxon>
        <taxon>Euarchontoglires</taxon>
        <taxon>Primates</taxon>
        <taxon>Haplorrhini</taxon>
        <taxon>Catarrhini</taxon>
        <taxon>Cercopithecidae</taxon>
        <taxon>Cercopithecinae</taxon>
        <taxon>Macaca</taxon>
    </lineage>
</organism>
<name>A0A5F8A762_MACMU</name>
<dbReference type="InParanoid" id="A0A5F8A762"/>
<dbReference type="Bgee" id="ENSMMUG00000051967">
    <property type="expression patterns" value="Expressed in hindlimb stylopod muscle and 18 other cell types or tissues"/>
</dbReference>
<accession>A0A5F8A762</accession>
<sequence length="137" mass="15811">MEFSIKVEFLIFLFFSFFDTGSHPIAQAGVQWHILGSLQSLPPGLKQPPCLRLQSSWDYRLEPPCLANFRIFCRDGFLPFCPVWSQTPGLKRSTCLSLQKCWDYRHEPLHPARIIDFFKSLILKNALPSICACLQHI</sequence>